<dbReference type="WBParaSite" id="Hba_00909">
    <property type="protein sequence ID" value="Hba_00909"/>
    <property type="gene ID" value="Hba_00909"/>
</dbReference>
<name>A0A1I7W8D7_HETBA</name>
<proteinExistence type="predicted"/>
<evidence type="ECO:0000313" key="2">
    <source>
        <dbReference type="WBParaSite" id="Hba_00909"/>
    </source>
</evidence>
<reference evidence="2" key="1">
    <citation type="submission" date="2016-11" db="UniProtKB">
        <authorList>
            <consortium name="WormBaseParasite"/>
        </authorList>
    </citation>
    <scope>IDENTIFICATION</scope>
</reference>
<accession>A0A1I7W8D7</accession>
<evidence type="ECO:0000313" key="1">
    <source>
        <dbReference type="Proteomes" id="UP000095283"/>
    </source>
</evidence>
<keyword evidence="1" id="KW-1185">Reference proteome</keyword>
<dbReference type="AlphaFoldDB" id="A0A1I7W8D7"/>
<protein>
    <submittedName>
        <fullName evidence="2">PI3K/PI4K domain-containing protein</fullName>
    </submittedName>
</protein>
<organism evidence="1 2">
    <name type="scientific">Heterorhabditis bacteriophora</name>
    <name type="common">Entomopathogenic nematode worm</name>
    <dbReference type="NCBI Taxonomy" id="37862"/>
    <lineage>
        <taxon>Eukaryota</taxon>
        <taxon>Metazoa</taxon>
        <taxon>Ecdysozoa</taxon>
        <taxon>Nematoda</taxon>
        <taxon>Chromadorea</taxon>
        <taxon>Rhabditida</taxon>
        <taxon>Rhabditina</taxon>
        <taxon>Rhabditomorpha</taxon>
        <taxon>Strongyloidea</taxon>
        <taxon>Heterorhabditidae</taxon>
        <taxon>Heterorhabditis</taxon>
    </lineage>
</organism>
<sequence length="168" mass="19204">MHILCASSKQADLETKDVYVFSLDFLLMAALNGNLAEHIQSQLSYPQHQNGTDTKPFVPSYKRMAQIRHFSAEPSSVSRRSYVNIVEIATSTRYPELSYLEIVEQLTQVESLCQELRRCIMPDVSSVQQALSSQCLLFETTDLTIDVRFWNINVLSCYIYCICSSFLK</sequence>
<dbReference type="Proteomes" id="UP000095283">
    <property type="component" value="Unplaced"/>
</dbReference>